<evidence type="ECO:0000313" key="2">
    <source>
        <dbReference type="EMBL" id="KAA8531316.1"/>
    </source>
</evidence>
<accession>A0A5J5ANP2</accession>
<dbReference type="PANTHER" id="PTHR31286:SF99">
    <property type="entry name" value="DUF4283 DOMAIN-CONTAINING PROTEIN"/>
    <property type="match status" value="1"/>
</dbReference>
<organism evidence="2 3">
    <name type="scientific">Nyssa sinensis</name>
    <dbReference type="NCBI Taxonomy" id="561372"/>
    <lineage>
        <taxon>Eukaryota</taxon>
        <taxon>Viridiplantae</taxon>
        <taxon>Streptophyta</taxon>
        <taxon>Embryophyta</taxon>
        <taxon>Tracheophyta</taxon>
        <taxon>Spermatophyta</taxon>
        <taxon>Magnoliopsida</taxon>
        <taxon>eudicotyledons</taxon>
        <taxon>Gunneridae</taxon>
        <taxon>Pentapetalae</taxon>
        <taxon>asterids</taxon>
        <taxon>Cornales</taxon>
        <taxon>Nyssaceae</taxon>
        <taxon>Nyssa</taxon>
    </lineage>
</organism>
<evidence type="ECO:0000259" key="1">
    <source>
        <dbReference type="Pfam" id="PF14111"/>
    </source>
</evidence>
<dbReference type="EMBL" id="CM018043">
    <property type="protein sequence ID" value="KAA8531316.1"/>
    <property type="molecule type" value="Genomic_DNA"/>
</dbReference>
<proteinExistence type="predicted"/>
<feature type="domain" description="DUF4283" evidence="1">
    <location>
        <begin position="259"/>
        <end position="339"/>
    </location>
</feature>
<dbReference type="OrthoDB" id="1939300at2759"/>
<dbReference type="InterPro" id="IPR025558">
    <property type="entry name" value="DUF4283"/>
</dbReference>
<reference evidence="2 3" key="1">
    <citation type="submission" date="2019-09" db="EMBL/GenBank/DDBJ databases">
        <title>A chromosome-level genome assembly of the Chinese tupelo Nyssa sinensis.</title>
        <authorList>
            <person name="Yang X."/>
            <person name="Kang M."/>
            <person name="Yang Y."/>
            <person name="Xiong H."/>
            <person name="Wang M."/>
            <person name="Zhang Z."/>
            <person name="Wang Z."/>
            <person name="Wu H."/>
            <person name="Ma T."/>
            <person name="Liu J."/>
            <person name="Xi Z."/>
        </authorList>
    </citation>
    <scope>NUCLEOTIDE SEQUENCE [LARGE SCALE GENOMIC DNA]</scope>
    <source>
        <strain evidence="2">J267</strain>
        <tissue evidence="2">Leaf</tissue>
    </source>
</reference>
<sequence length="384" mass="42599">MASNLPLNTNIIDCSPTNDDPHLVQAHVSLSEVHGEDGTVMEAQGVAESIFSLIILNANISNVHGRHDLSALLLEPRLDKICEGLYGATRKDVSIHDTCSAHSWADRVEEGEFIPQAALDLEVEFGGFSENPSFLMESFYGDSSFLPNPLSQREVVPSSSKWGLSIGGNQGGGVGAIQDLLPTTKSTFSDVKSASKRLPYRVDIEAENMANLMGESWSQVVNNNVQHKGFTLEYVAPCMKEDKVVVQPPHEVLNEGNKMWATTLEGYFLDQKLNYQWVNNVAFRLWGKESLEEVLTNGRGFFFFKFLDPISMVAVLEGGPWHFSGRPIILQKCRPKMKLSRKASRTTPVWARFYDIPLELWIAKGLSYVASAIGKPLYTDATTE</sequence>
<dbReference type="Pfam" id="PF14111">
    <property type="entry name" value="DUF4283"/>
    <property type="match status" value="1"/>
</dbReference>
<keyword evidence="3" id="KW-1185">Reference proteome</keyword>
<protein>
    <recommendedName>
        <fullName evidence="1">DUF4283 domain-containing protein</fullName>
    </recommendedName>
</protein>
<dbReference type="InterPro" id="IPR040256">
    <property type="entry name" value="At4g02000-like"/>
</dbReference>
<gene>
    <name evidence="2" type="ORF">F0562_006025</name>
</gene>
<dbReference type="AlphaFoldDB" id="A0A5J5ANP2"/>
<dbReference type="PANTHER" id="PTHR31286">
    <property type="entry name" value="GLYCINE-RICH CELL WALL STRUCTURAL PROTEIN 1.8-LIKE"/>
    <property type="match status" value="1"/>
</dbReference>
<evidence type="ECO:0000313" key="3">
    <source>
        <dbReference type="Proteomes" id="UP000325577"/>
    </source>
</evidence>
<name>A0A5J5ANP2_9ASTE</name>
<dbReference type="Proteomes" id="UP000325577">
    <property type="component" value="Linkage Group LG2"/>
</dbReference>